<dbReference type="Proteomes" id="UP000054007">
    <property type="component" value="Unassembled WGS sequence"/>
</dbReference>
<accession>A0A0D7BMJ7</accession>
<dbReference type="EMBL" id="KN880455">
    <property type="protein sequence ID" value="KIY71384.1"/>
    <property type="molecule type" value="Genomic_DNA"/>
</dbReference>
<name>A0A0D7BMJ7_9AGAR</name>
<protein>
    <recommendedName>
        <fullName evidence="3">Metallo-hydrolase/oxidoreductase</fullName>
    </recommendedName>
</protein>
<dbReference type="InterPro" id="IPR025638">
    <property type="entry name" value="DUF4336"/>
</dbReference>
<dbReference type="SUPFAM" id="SSF56281">
    <property type="entry name" value="Metallo-hydrolase/oxidoreductase"/>
    <property type="match status" value="1"/>
</dbReference>
<dbReference type="PANTHER" id="PTHR33835:SF1">
    <property type="entry name" value="METALLO-BETA-LACTAMASE DOMAIN-CONTAINING PROTEIN"/>
    <property type="match status" value="1"/>
</dbReference>
<proteinExistence type="predicted"/>
<dbReference type="PANTHER" id="PTHR33835">
    <property type="entry name" value="YALI0C07656P"/>
    <property type="match status" value="1"/>
</dbReference>
<keyword evidence="2" id="KW-1185">Reference proteome</keyword>
<sequence>MSETVIREVTKNVWTFSKPFARFGTFPIGGRSTAIKLKKGGVWVLASTPLDVETRAKIDELGPVKYIVSPDSEHHLFLTEFKKAYPDAKLFAPAAALENHPNKELEADGVWGKDPAGTQYGFEDDIQHCYFSGFINKDVAFLHTPSKTLIEADLLFNLPPTEQYSKSKDSGKVPLIGGLGPESWLHSVVSSLTGRDKEAMKRDATTVSNWDFDRIIPCHGDVVETGGKEAWRAAFRSFLD</sequence>
<evidence type="ECO:0008006" key="3">
    <source>
        <dbReference type="Google" id="ProtNLM"/>
    </source>
</evidence>
<evidence type="ECO:0000313" key="2">
    <source>
        <dbReference type="Proteomes" id="UP000054007"/>
    </source>
</evidence>
<reference evidence="1 2" key="1">
    <citation type="journal article" date="2015" name="Fungal Genet. Biol.">
        <title>Evolution of novel wood decay mechanisms in Agaricales revealed by the genome sequences of Fistulina hepatica and Cylindrobasidium torrendii.</title>
        <authorList>
            <person name="Floudas D."/>
            <person name="Held B.W."/>
            <person name="Riley R."/>
            <person name="Nagy L.G."/>
            <person name="Koehler G."/>
            <person name="Ransdell A.S."/>
            <person name="Younus H."/>
            <person name="Chow J."/>
            <person name="Chiniquy J."/>
            <person name="Lipzen A."/>
            <person name="Tritt A."/>
            <person name="Sun H."/>
            <person name="Haridas S."/>
            <person name="LaButti K."/>
            <person name="Ohm R.A."/>
            <person name="Kues U."/>
            <person name="Blanchette R.A."/>
            <person name="Grigoriev I.V."/>
            <person name="Minto R.E."/>
            <person name="Hibbett D.S."/>
        </authorList>
    </citation>
    <scope>NUCLEOTIDE SEQUENCE [LARGE SCALE GENOMIC DNA]</scope>
    <source>
        <strain evidence="1 2">FP15055 ss-10</strain>
    </source>
</reference>
<dbReference type="InterPro" id="IPR036866">
    <property type="entry name" value="RibonucZ/Hydroxyglut_hydro"/>
</dbReference>
<dbReference type="OrthoDB" id="421671at2759"/>
<feature type="non-terminal residue" evidence="1">
    <location>
        <position position="240"/>
    </location>
</feature>
<evidence type="ECO:0000313" key="1">
    <source>
        <dbReference type="EMBL" id="KIY71384.1"/>
    </source>
</evidence>
<organism evidence="1 2">
    <name type="scientific">Cylindrobasidium torrendii FP15055 ss-10</name>
    <dbReference type="NCBI Taxonomy" id="1314674"/>
    <lineage>
        <taxon>Eukaryota</taxon>
        <taxon>Fungi</taxon>
        <taxon>Dikarya</taxon>
        <taxon>Basidiomycota</taxon>
        <taxon>Agaricomycotina</taxon>
        <taxon>Agaricomycetes</taxon>
        <taxon>Agaricomycetidae</taxon>
        <taxon>Agaricales</taxon>
        <taxon>Marasmiineae</taxon>
        <taxon>Physalacriaceae</taxon>
        <taxon>Cylindrobasidium</taxon>
    </lineage>
</organism>
<dbReference type="Pfam" id="PF14234">
    <property type="entry name" value="DUF4336"/>
    <property type="match status" value="1"/>
</dbReference>
<gene>
    <name evidence="1" type="ORF">CYLTODRAFT_369527</name>
</gene>
<dbReference type="AlphaFoldDB" id="A0A0D7BMJ7"/>